<dbReference type="InterPro" id="IPR003961">
    <property type="entry name" value="FN3_dom"/>
</dbReference>
<name>A0ABM5MZR0_EMTOG</name>
<dbReference type="SUPFAM" id="SSF53955">
    <property type="entry name" value="Lysozyme-like"/>
    <property type="match status" value="1"/>
</dbReference>
<dbReference type="EMBL" id="CP002961">
    <property type="protein sequence ID" value="AFK02681.1"/>
    <property type="molecule type" value="Genomic_DNA"/>
</dbReference>
<keyword evidence="3" id="KW-1185">Reference proteome</keyword>
<dbReference type="Proteomes" id="UP000002875">
    <property type="component" value="Chromosome"/>
</dbReference>
<evidence type="ECO:0000259" key="1">
    <source>
        <dbReference type="SMART" id="SM00060"/>
    </source>
</evidence>
<evidence type="ECO:0000313" key="3">
    <source>
        <dbReference type="Proteomes" id="UP000002875"/>
    </source>
</evidence>
<dbReference type="InterPro" id="IPR013783">
    <property type="entry name" value="Ig-like_fold"/>
</dbReference>
<dbReference type="Gene3D" id="1.10.530.10">
    <property type="match status" value="1"/>
</dbReference>
<organism evidence="2 3">
    <name type="scientific">Emticicia oligotrophica (strain DSM 17448 / CIP 109782 / MTCC 6937 / GPTSA100-15)</name>
    <dbReference type="NCBI Taxonomy" id="929562"/>
    <lineage>
        <taxon>Bacteria</taxon>
        <taxon>Pseudomonadati</taxon>
        <taxon>Bacteroidota</taxon>
        <taxon>Cytophagia</taxon>
        <taxon>Cytophagales</taxon>
        <taxon>Leadbetterellaceae</taxon>
        <taxon>Emticicia</taxon>
    </lineage>
</organism>
<feature type="domain" description="Fibronectin type-III" evidence="1">
    <location>
        <begin position="792"/>
        <end position="866"/>
    </location>
</feature>
<proteinExistence type="predicted"/>
<dbReference type="SUPFAM" id="SSF49265">
    <property type="entry name" value="Fibronectin type III"/>
    <property type="match status" value="1"/>
</dbReference>
<dbReference type="SMART" id="SM00060">
    <property type="entry name" value="FN3"/>
    <property type="match status" value="3"/>
</dbReference>
<reference evidence="2 3" key="1">
    <citation type="submission" date="2011-07" db="EMBL/GenBank/DDBJ databases">
        <title>The complete genome of chromosome of Emticicia oligotrophica DSM 17448.</title>
        <authorList>
            <consortium name="US DOE Joint Genome Institute (JGI-PGF)"/>
            <person name="Lucas S."/>
            <person name="Han J."/>
            <person name="Lapidus A."/>
            <person name="Bruce D."/>
            <person name="Goodwin L."/>
            <person name="Pitluck S."/>
            <person name="Peters L."/>
            <person name="Kyrpides N."/>
            <person name="Mavromatis K."/>
            <person name="Ivanova N."/>
            <person name="Ovchinnikova G."/>
            <person name="Teshima H."/>
            <person name="Detter J.C."/>
            <person name="Tapia R."/>
            <person name="Han C."/>
            <person name="Land M."/>
            <person name="Hauser L."/>
            <person name="Markowitz V."/>
            <person name="Cheng J.-F."/>
            <person name="Hugenholtz P."/>
            <person name="Woyke T."/>
            <person name="Wu D."/>
            <person name="Tindall B."/>
            <person name="Pomrenke H."/>
            <person name="Brambilla E."/>
            <person name="Klenk H.-P."/>
            <person name="Eisen J.A."/>
        </authorList>
    </citation>
    <scope>NUCLEOTIDE SEQUENCE [LARGE SCALE GENOMIC DNA]</scope>
    <source>
        <strain evidence="2 3">DSM 17448</strain>
    </source>
</reference>
<feature type="domain" description="Fibronectin type-III" evidence="1">
    <location>
        <begin position="703"/>
        <end position="775"/>
    </location>
</feature>
<dbReference type="CDD" id="cd00063">
    <property type="entry name" value="FN3"/>
    <property type="match status" value="1"/>
</dbReference>
<feature type="domain" description="Fibronectin type-III" evidence="1">
    <location>
        <begin position="299"/>
        <end position="378"/>
    </location>
</feature>
<dbReference type="InterPro" id="IPR023346">
    <property type="entry name" value="Lysozyme-like_dom_sf"/>
</dbReference>
<gene>
    <name evidence="2" type="ordered locus">Emtol_1535</name>
</gene>
<dbReference type="Pfam" id="PF00041">
    <property type="entry name" value="fn3"/>
    <property type="match status" value="1"/>
</dbReference>
<evidence type="ECO:0000313" key="2">
    <source>
        <dbReference type="EMBL" id="AFK02681.1"/>
    </source>
</evidence>
<accession>A0ABM5MZR0</accession>
<dbReference type="InterPro" id="IPR036116">
    <property type="entry name" value="FN3_sf"/>
</dbReference>
<protein>
    <submittedName>
        <fullName evidence="2">Fibronectin type III domain protein</fullName>
    </submittedName>
</protein>
<sequence length="2543" mass="276902">MTINYAIKSITKRIGKTPLLVQLLLSTCFGVVFAQNYPVTCTPIVKPSYSLKWSELSTSTDMFKVHLLLKDLTKHSVDVYLKIRLSGVGIDIRTVDGFIPNQTLTLIPGQPRMLTTSDLAEYFNISNLVVDGVDISALYNGGRLPEGLYTWTVEAYEIDRNRQVSNTGMALMNVFKNYPPIINIPQDGAILPVTTPQNVLFSWTSRSTASLNAAQGKTYKLRIYPLNNDDDPNVVANSGIQPIEITTTNPYFNYVAGNIPLEKGKRYAVQVQESDANGADEYENEGKSQVVTFSYGKPCIAPEGLVVNPIGKGRVQITCEATAEDAETYPITGWYKQASTAVWNSLPLNNNNAVISGLKDKTVYEFKLSSACGDNTNTMTALSAGDLLPSGDASTDPVTFKIDDSEFDEEVEELDPAILDPYTIGVTLNADGTTRPVETLEGIFNKIIKPKCVTDADAYAECSPNHPFVDLPPVDAEDLRSLNVGDVLGIYDYAVLVTATNGSSPFSGKGLVRLPFLDNAFMAVEFSGIKAKKGEAGTQGGCVYEVGDYFRTCQISQTDLQNEQVRTIADIIKLTEPTVFHGDLEVAIKKYQEKGSEIATKGTASPQEKQDLLTYTKGVETAVGTWKDKFSEVFGSGETDPKIAEILGDMTAILTQLNADKQTIEGGTPPAGTSYPTIPDLKAKIDAIIEKIKALQQENSPKPPKIQNVLATNIGYNEATLTWQGDPRFTKYVISYKTADGGELLETVYSNRLDIKKLQENSQYGFKIEGYVGDEVVDRYEKGAFKTLMHKLPPPINLLSTKLTGKSTKLSWDKDPKHKSYKLIYKSRDGELHTIFPQTNEVIIDNLDPTEVYPYEVIALSDNLVSDAANSEFTTGLLCSVSLKVSNLNISKGEQTTLTASCGSTISWYNGGEDVGVIQGNIISWQNGETATISSDKKMLVVTPPQNTSYTVVCEITDGIETKSCTSTSLISVQPEICKYFTLNASKNIVESGSPIILTANGCVGNFSWDNQIGYEKIITVRPVDNSSFSATCKTEESTCIAKVDVGIMEEEKCACSISQTINYNLSCGFWGLGQCDHYVFSLKCFAAYPSALKTSWDYSGKSKDIQEYTKNIEQSYSIKVFEVVEPKSSGIVTATYSFMDGMICKKSTIINTKEKNCDFSITQKIESDGGITLTQAGCSAGNTVIWDDGTGGIKGVLTQQPSITVPPIDKKYTAICGRSSCVAETYVKNPVSLGLLVTAQDLSGNPKTYNNGKVLDIPVTEYPVKIDALYCNGNLTWSSSPQVELNINNNSISISTPPIQTTTYIATCIKDNIVMQQSVTINILSKSCFALEAPATIEMGEDVALTVTENSGCVGDITWFQGDALIDEGTEIFVTPLQNTTYTAKCSNPQCAESVTIKVKPCSLDIASSTGKNSVKMGETATLTVEGCSAGTINWQGGDADGESGNEIIVRPFEKTTYTATCDIVDGCSKTIIIDVITDLPPKIPCENFTLTANKTEANIGENITLTANGCTGGTISWPNNSTIVSVNTAKVTISTCGENNYAATCQKGGQVGTSQVKINGNLNFTVEPITASIPINSSKSVIITANGCESGSINWTTAEATKSITVTQVGNYAATCTLEGCPTTTKNSTVSSSCPDLKILASKNAIETTTDITMTVVGCSGGTVTWNDGLVATSMVRTLSITPPTSPQIFTVTCSLCTVNNKASTTITKLIRPTPTDCARAGFATLASRDVYYENEEYPISLGITNSYNCPGTISWNVPDPNNVRPTVSNNTYYATCTYEGQQCDASKVTITVRPCSDFRVEPIQSYTTTTTVKGLGCYGSISWNNIVKLGGLNGGSFQFEVPTSAGIGKVTCDLPKCERQITISTKKDCPTLTWGESPTCFQERGWDGRYYTSDQHTFTLDNNACPYYAITLANETGEFANERTSKTLRIVRSATAPRKLILRCFSDATHSKEVCKTETPYLPLGPLGTNSCPITTTASADPNSETEPNSRILNSATIDGTETYLCNAPIPMSTAATGYLAKLCEDIGQLKDENGKSFLKNADGTMSEANAKQMFALVEQALKNSDNSDLSNFTTPTDQAAILAALQTGNCTAFGTEMAKGYSNTITAGGYNTTILSTFEETERTALKVLYQLPEAIKAILARIRQGNIDKKESISISDIIHNYEIAFGMVKKKDGVMEYYQPLVLSDGITTVSAIQLLFSDNIVKVNPVPLPPAVDISLKDRHEKETTIGYGYESRASANWITITNNNKEEFQALKQYLNPPSYTATFPITGEQLREIYCDDVNKCKKPSLDKCIEVANLINKYSDKFGINSSLRMSHFLGQIGWESGRLTAMGAKSGEGTCFKESSKGWRIWFGLTWKEIPFDKEGCPDAPSNANKPRKKKNDWSDISEVPKKYICDGGEVDAKTAGKNLYCYVYRCEGGNGDENSCDGFRYRGHGIMQLTWKKQYVAFDNWLQKNGFSHDYNKVLSEPDEGFKNIELEILSGMWFWDKTDCNETADNIESGSTQDEFDKITKKINTGLDASEKRKEIFEKAYSKLKK</sequence>
<dbReference type="Gene3D" id="2.60.40.10">
    <property type="entry name" value="Immunoglobulins"/>
    <property type="match status" value="2"/>
</dbReference>
<dbReference type="RefSeq" id="WP_015028381.1">
    <property type="nucleotide sequence ID" value="NC_018748.1"/>
</dbReference>